<sequence length="451" mass="52792">MSKAENRDFYKFYGISELKHHFLTPVADGCGSNIIFKSELPQAVLKEDHSASSFMVLAKFGTGKTLLRCQYFETLQPNNYFKILILNKQINEYFERFVTETSTVGKNCKGKDCLEGWTKNEFAQLILSVLVTEFVDAFQKEQFVVPNISIEEKIQLIIIICFYYNDQGVSKLEYFVNSFFKKSNKSMYKTNEANVTIGEQNKRVEKPLLIQLKKDLMKFNILRKDYKKLELLLSVVENEEFQAEVAKKNMFDNIINDLIDFTLFMKNEMKKPVVFIIDGIDENQYFFQHNVINKRSLELFYRSSVAQEILSSVMAQNFYLSLFYPQLDGINIRDAIIRNDKFPIYTIEWNTRSLINYGDYLLQEMNKNASDTHCRPLPDFKTLINYHDTHIADMINEIKTPRALHYFMTALIREMNGCASESTEPFIATYRDVKMAFKNSNQYMSQRQTAD</sequence>
<name>A0A820B5M8_9BILA</name>
<organism evidence="2 3">
    <name type="scientific">Adineta steineri</name>
    <dbReference type="NCBI Taxonomy" id="433720"/>
    <lineage>
        <taxon>Eukaryota</taxon>
        <taxon>Metazoa</taxon>
        <taxon>Spiralia</taxon>
        <taxon>Gnathifera</taxon>
        <taxon>Rotifera</taxon>
        <taxon>Eurotatoria</taxon>
        <taxon>Bdelloidea</taxon>
        <taxon>Adinetida</taxon>
        <taxon>Adinetidae</taxon>
        <taxon>Adineta</taxon>
    </lineage>
</organism>
<evidence type="ECO:0000313" key="3">
    <source>
        <dbReference type="Proteomes" id="UP000663844"/>
    </source>
</evidence>
<evidence type="ECO:0000313" key="2">
    <source>
        <dbReference type="EMBL" id="CAF4187189.1"/>
    </source>
</evidence>
<dbReference type="Proteomes" id="UP000663844">
    <property type="component" value="Unassembled WGS sequence"/>
</dbReference>
<accession>A0A820B5M8</accession>
<reference evidence="2" key="1">
    <citation type="submission" date="2021-02" db="EMBL/GenBank/DDBJ databases">
        <authorList>
            <person name="Nowell W R."/>
        </authorList>
    </citation>
    <scope>NUCLEOTIDE SEQUENCE</scope>
</reference>
<dbReference type="EMBL" id="CAJNOG010003161">
    <property type="protein sequence ID" value="CAF1526630.1"/>
    <property type="molecule type" value="Genomic_DNA"/>
</dbReference>
<protein>
    <submittedName>
        <fullName evidence="2">Uncharacterized protein</fullName>
    </submittedName>
</protein>
<dbReference type="Proteomes" id="UP000663845">
    <property type="component" value="Unassembled WGS sequence"/>
</dbReference>
<gene>
    <name evidence="1" type="ORF">JYZ213_LOCUS44885</name>
    <name evidence="2" type="ORF">OXD698_LOCUS40076</name>
</gene>
<dbReference type="EMBL" id="CAJOAZ010008576">
    <property type="protein sequence ID" value="CAF4187189.1"/>
    <property type="molecule type" value="Genomic_DNA"/>
</dbReference>
<comment type="caution">
    <text evidence="2">The sequence shown here is derived from an EMBL/GenBank/DDBJ whole genome shotgun (WGS) entry which is preliminary data.</text>
</comment>
<proteinExistence type="predicted"/>
<dbReference type="AlphaFoldDB" id="A0A820B5M8"/>
<evidence type="ECO:0000313" key="1">
    <source>
        <dbReference type="EMBL" id="CAF1526630.1"/>
    </source>
</evidence>